<dbReference type="Pfam" id="PF00512">
    <property type="entry name" value="HisKA"/>
    <property type="match status" value="1"/>
</dbReference>
<dbReference type="InterPro" id="IPR004358">
    <property type="entry name" value="Sig_transdc_His_kin-like_C"/>
</dbReference>
<keyword evidence="6" id="KW-0597">Phosphoprotein</keyword>
<feature type="domain" description="HAMP" evidence="17">
    <location>
        <begin position="103"/>
        <end position="155"/>
    </location>
</feature>
<dbReference type="InterPro" id="IPR036097">
    <property type="entry name" value="HisK_dim/P_sf"/>
</dbReference>
<evidence type="ECO:0000256" key="4">
    <source>
        <dbReference type="ARBA" id="ARBA00022475"/>
    </source>
</evidence>
<evidence type="ECO:0000256" key="13">
    <source>
        <dbReference type="ARBA" id="ARBA00023012"/>
    </source>
</evidence>
<dbReference type="SMART" id="SM00387">
    <property type="entry name" value="HATPase_c"/>
    <property type="match status" value="1"/>
</dbReference>
<keyword evidence="19" id="KW-1185">Reference proteome</keyword>
<evidence type="ECO:0000256" key="6">
    <source>
        <dbReference type="ARBA" id="ARBA00022553"/>
    </source>
</evidence>
<dbReference type="PROSITE" id="PS50885">
    <property type="entry name" value="HAMP"/>
    <property type="match status" value="1"/>
</dbReference>
<sequence>MSLTATHPHPALPMQRLGAALARCVPDSLFGRLALLLVAVALASHVLALSLMFEFRHMGPPPTQLPHHAGMPPGPHGPPLEGMLMDIAVRLSAVLLAAWVGARWLAAPIRQLAESTRDLAQNIHRAPIAEQGTRECREATHVINQLQQHIRAQLAERDQFVAAVSHDLRTPLTRLKLRTQSLQSDAERQRFGRDITEMDSMIRVTLDYLRGAADPEPWVELDLVSLLQSQVHDNQDCGFAVNLQGAANGMAPLPLRAQLSALRRCIANLVDNAVRYGGSAELSLSREADTVCIRITDNGPGIPEAELSQVLLPFYRVEASRNRHTGGVGLGLATAHDIARMHGGSLVLSNREGCGLLAELRFPLRA</sequence>
<dbReference type="PROSITE" id="PS50109">
    <property type="entry name" value="HIS_KIN"/>
    <property type="match status" value="1"/>
</dbReference>
<dbReference type="GO" id="GO:0005886">
    <property type="term" value="C:plasma membrane"/>
    <property type="evidence" value="ECO:0007669"/>
    <property type="project" value="UniProtKB-SubCell"/>
</dbReference>
<dbReference type="RefSeq" id="WP_117173953.1">
    <property type="nucleotide sequence ID" value="NZ_QFZK01000001.1"/>
</dbReference>
<dbReference type="GO" id="GO:0005524">
    <property type="term" value="F:ATP binding"/>
    <property type="evidence" value="ECO:0007669"/>
    <property type="project" value="UniProtKB-KW"/>
</dbReference>
<evidence type="ECO:0000259" key="17">
    <source>
        <dbReference type="PROSITE" id="PS50885"/>
    </source>
</evidence>
<comment type="caution">
    <text evidence="18">The sequence shown here is derived from an EMBL/GenBank/DDBJ whole genome shotgun (WGS) entry which is preliminary data.</text>
</comment>
<keyword evidence="10 18" id="KW-0418">Kinase</keyword>
<evidence type="ECO:0000313" key="19">
    <source>
        <dbReference type="Proteomes" id="UP000260665"/>
    </source>
</evidence>
<dbReference type="PANTHER" id="PTHR44936:SF5">
    <property type="entry name" value="SENSOR HISTIDINE KINASE ENVZ"/>
    <property type="match status" value="1"/>
</dbReference>
<keyword evidence="11" id="KW-0067">ATP-binding</keyword>
<dbReference type="InterPro" id="IPR050980">
    <property type="entry name" value="2C_sensor_his_kinase"/>
</dbReference>
<feature type="transmembrane region" description="Helical" evidence="15">
    <location>
        <begin position="33"/>
        <end position="53"/>
    </location>
</feature>
<evidence type="ECO:0000256" key="9">
    <source>
        <dbReference type="ARBA" id="ARBA00022741"/>
    </source>
</evidence>
<accession>A0A3E1RIT8</accession>
<evidence type="ECO:0000259" key="16">
    <source>
        <dbReference type="PROSITE" id="PS50109"/>
    </source>
</evidence>
<protein>
    <recommendedName>
        <fullName evidence="3">histidine kinase</fullName>
        <ecNumber evidence="3">2.7.13.3</ecNumber>
    </recommendedName>
</protein>
<evidence type="ECO:0000256" key="14">
    <source>
        <dbReference type="ARBA" id="ARBA00023136"/>
    </source>
</evidence>
<dbReference type="SUPFAM" id="SSF55874">
    <property type="entry name" value="ATPase domain of HSP90 chaperone/DNA topoisomerase II/histidine kinase"/>
    <property type="match status" value="1"/>
</dbReference>
<keyword evidence="12 15" id="KW-1133">Transmembrane helix</keyword>
<comment type="subcellular location">
    <subcellularLocation>
        <location evidence="2">Cell inner membrane</location>
        <topology evidence="2">Multi-pass membrane protein</topology>
    </subcellularLocation>
</comment>
<dbReference type="EMBL" id="QFZK01000001">
    <property type="protein sequence ID" value="RFO98912.1"/>
    <property type="molecule type" value="Genomic_DNA"/>
</dbReference>
<keyword evidence="13" id="KW-0902">Two-component regulatory system</keyword>
<dbReference type="InterPro" id="IPR005467">
    <property type="entry name" value="His_kinase_dom"/>
</dbReference>
<evidence type="ECO:0000256" key="3">
    <source>
        <dbReference type="ARBA" id="ARBA00012438"/>
    </source>
</evidence>
<keyword evidence="8 15" id="KW-0812">Transmembrane</keyword>
<proteinExistence type="predicted"/>
<dbReference type="AlphaFoldDB" id="A0A3E1RIT8"/>
<dbReference type="PRINTS" id="PR00344">
    <property type="entry name" value="BCTRLSENSOR"/>
</dbReference>
<evidence type="ECO:0000256" key="11">
    <source>
        <dbReference type="ARBA" id="ARBA00022840"/>
    </source>
</evidence>
<evidence type="ECO:0000256" key="2">
    <source>
        <dbReference type="ARBA" id="ARBA00004429"/>
    </source>
</evidence>
<dbReference type="OrthoDB" id="9804645at2"/>
<dbReference type="Proteomes" id="UP000260665">
    <property type="component" value="Unassembled WGS sequence"/>
</dbReference>
<dbReference type="InterPro" id="IPR036890">
    <property type="entry name" value="HATPase_C_sf"/>
</dbReference>
<reference evidence="18 19" key="1">
    <citation type="submission" date="2018-05" db="EMBL/GenBank/DDBJ databases">
        <title>Rhodoferax soyangensis sp.nov., isolated from an oligotrophic freshwater lake.</title>
        <authorList>
            <person name="Park M."/>
        </authorList>
    </citation>
    <scope>NUCLEOTIDE SEQUENCE [LARGE SCALE GENOMIC DNA]</scope>
    <source>
        <strain evidence="18 19">IMCC26218</strain>
    </source>
</reference>
<organism evidence="18 19">
    <name type="scientific">Rhodoferax lacus</name>
    <dbReference type="NCBI Taxonomy" id="2184758"/>
    <lineage>
        <taxon>Bacteria</taxon>
        <taxon>Pseudomonadati</taxon>
        <taxon>Pseudomonadota</taxon>
        <taxon>Betaproteobacteria</taxon>
        <taxon>Burkholderiales</taxon>
        <taxon>Comamonadaceae</taxon>
        <taxon>Rhodoferax</taxon>
    </lineage>
</organism>
<gene>
    <name evidence="18" type="ORF">DIC66_03310</name>
</gene>
<dbReference type="CDD" id="cd00082">
    <property type="entry name" value="HisKA"/>
    <property type="match status" value="1"/>
</dbReference>
<evidence type="ECO:0000256" key="12">
    <source>
        <dbReference type="ARBA" id="ARBA00022989"/>
    </source>
</evidence>
<evidence type="ECO:0000313" key="18">
    <source>
        <dbReference type="EMBL" id="RFO98912.1"/>
    </source>
</evidence>
<keyword evidence="7" id="KW-0808">Transferase</keyword>
<dbReference type="SMART" id="SM00388">
    <property type="entry name" value="HisKA"/>
    <property type="match status" value="1"/>
</dbReference>
<dbReference type="EC" id="2.7.13.3" evidence="3"/>
<dbReference type="GO" id="GO:0000155">
    <property type="term" value="F:phosphorelay sensor kinase activity"/>
    <property type="evidence" value="ECO:0007669"/>
    <property type="project" value="InterPro"/>
</dbReference>
<keyword evidence="5" id="KW-0997">Cell inner membrane</keyword>
<evidence type="ECO:0000256" key="5">
    <source>
        <dbReference type="ARBA" id="ARBA00022519"/>
    </source>
</evidence>
<evidence type="ECO:0000256" key="7">
    <source>
        <dbReference type="ARBA" id="ARBA00022679"/>
    </source>
</evidence>
<name>A0A3E1RIT8_9BURK</name>
<dbReference type="Pfam" id="PF02518">
    <property type="entry name" value="HATPase_c"/>
    <property type="match status" value="1"/>
</dbReference>
<keyword evidence="9" id="KW-0547">Nucleotide-binding</keyword>
<dbReference type="InterPro" id="IPR003660">
    <property type="entry name" value="HAMP_dom"/>
</dbReference>
<evidence type="ECO:0000256" key="15">
    <source>
        <dbReference type="SAM" id="Phobius"/>
    </source>
</evidence>
<dbReference type="InterPro" id="IPR003594">
    <property type="entry name" value="HATPase_dom"/>
</dbReference>
<feature type="domain" description="Histidine kinase" evidence="16">
    <location>
        <begin position="163"/>
        <end position="366"/>
    </location>
</feature>
<keyword evidence="14 15" id="KW-0472">Membrane</keyword>
<dbReference type="InterPro" id="IPR003661">
    <property type="entry name" value="HisK_dim/P_dom"/>
</dbReference>
<dbReference type="PANTHER" id="PTHR44936">
    <property type="entry name" value="SENSOR PROTEIN CREC"/>
    <property type="match status" value="1"/>
</dbReference>
<evidence type="ECO:0000256" key="10">
    <source>
        <dbReference type="ARBA" id="ARBA00022777"/>
    </source>
</evidence>
<dbReference type="Gene3D" id="1.10.287.130">
    <property type="match status" value="1"/>
</dbReference>
<comment type="catalytic activity">
    <reaction evidence="1">
        <text>ATP + protein L-histidine = ADP + protein N-phospho-L-histidine.</text>
        <dbReference type="EC" id="2.7.13.3"/>
    </reaction>
</comment>
<evidence type="ECO:0000256" key="8">
    <source>
        <dbReference type="ARBA" id="ARBA00022692"/>
    </source>
</evidence>
<dbReference type="Gene3D" id="3.30.565.10">
    <property type="entry name" value="Histidine kinase-like ATPase, C-terminal domain"/>
    <property type="match status" value="1"/>
</dbReference>
<keyword evidence="4" id="KW-1003">Cell membrane</keyword>
<dbReference type="SUPFAM" id="SSF47384">
    <property type="entry name" value="Homodimeric domain of signal transducing histidine kinase"/>
    <property type="match status" value="1"/>
</dbReference>
<evidence type="ECO:0000256" key="1">
    <source>
        <dbReference type="ARBA" id="ARBA00000085"/>
    </source>
</evidence>